<feature type="chain" id="PRO_5025670771" description="Serine protease" evidence="2">
    <location>
        <begin position="27"/>
        <end position="561"/>
    </location>
</feature>
<evidence type="ECO:0000256" key="1">
    <source>
        <dbReference type="SAM" id="MobiDB-lite"/>
    </source>
</evidence>
<organism evidence="3">
    <name type="scientific">Rhizobium meliloti</name>
    <name type="common">Ensifer meliloti</name>
    <name type="synonym">Sinorhizobium meliloti</name>
    <dbReference type="NCBI Taxonomy" id="382"/>
    <lineage>
        <taxon>Bacteria</taxon>
        <taxon>Pseudomonadati</taxon>
        <taxon>Pseudomonadota</taxon>
        <taxon>Alphaproteobacteria</taxon>
        <taxon>Hyphomicrobiales</taxon>
        <taxon>Rhizobiaceae</taxon>
        <taxon>Sinorhizobium/Ensifer group</taxon>
        <taxon>Sinorhizobium</taxon>
    </lineage>
</organism>
<dbReference type="AlphaFoldDB" id="A0A6A7ZZ85"/>
<feature type="compositionally biased region" description="Gly residues" evidence="1">
    <location>
        <begin position="491"/>
        <end position="507"/>
    </location>
</feature>
<dbReference type="RefSeq" id="WP_153318956.1">
    <property type="nucleotide sequence ID" value="NZ_WISP01000207.1"/>
</dbReference>
<feature type="compositionally biased region" description="Gly residues" evidence="1">
    <location>
        <begin position="439"/>
        <end position="460"/>
    </location>
</feature>
<evidence type="ECO:0000256" key="2">
    <source>
        <dbReference type="SAM" id="SignalP"/>
    </source>
</evidence>
<dbReference type="Pfam" id="PF13365">
    <property type="entry name" value="Trypsin_2"/>
    <property type="match status" value="1"/>
</dbReference>
<feature type="region of interest" description="Disordered" evidence="1">
    <location>
        <begin position="219"/>
        <end position="257"/>
    </location>
</feature>
<feature type="region of interest" description="Disordered" evidence="1">
    <location>
        <begin position="399"/>
        <end position="460"/>
    </location>
</feature>
<accession>A0A6A7ZZ85</accession>
<dbReference type="EMBL" id="WISP01000207">
    <property type="protein sequence ID" value="MQW08196.1"/>
    <property type="molecule type" value="Genomic_DNA"/>
</dbReference>
<dbReference type="InterPro" id="IPR009003">
    <property type="entry name" value="Peptidase_S1_PA"/>
</dbReference>
<feature type="compositionally biased region" description="Polar residues" evidence="1">
    <location>
        <begin position="219"/>
        <end position="229"/>
    </location>
</feature>
<gene>
    <name evidence="3" type="ORF">GHK45_32035</name>
</gene>
<evidence type="ECO:0008006" key="4">
    <source>
        <dbReference type="Google" id="ProtNLM"/>
    </source>
</evidence>
<dbReference type="SUPFAM" id="SSF50494">
    <property type="entry name" value="Trypsin-like serine proteases"/>
    <property type="match status" value="1"/>
</dbReference>
<feature type="signal peptide" evidence="2">
    <location>
        <begin position="1"/>
        <end position="26"/>
    </location>
</feature>
<feature type="compositionally biased region" description="Gly residues" evidence="1">
    <location>
        <begin position="404"/>
        <end position="418"/>
    </location>
</feature>
<protein>
    <recommendedName>
        <fullName evidence="4">Serine protease</fullName>
    </recommendedName>
</protein>
<feature type="region of interest" description="Disordered" evidence="1">
    <location>
        <begin position="491"/>
        <end position="561"/>
    </location>
</feature>
<proteinExistence type="predicted"/>
<comment type="caution">
    <text evidence="3">The sequence shown here is derived from an EMBL/GenBank/DDBJ whole genome shotgun (WGS) entry which is preliminary data.</text>
</comment>
<dbReference type="InterPro" id="IPR043504">
    <property type="entry name" value="Peptidase_S1_PA_chymotrypsin"/>
</dbReference>
<dbReference type="Gene3D" id="2.40.10.10">
    <property type="entry name" value="Trypsin-like serine proteases"/>
    <property type="match status" value="2"/>
</dbReference>
<name>A0A6A7ZZ85_RHIML</name>
<evidence type="ECO:0000313" key="3">
    <source>
        <dbReference type="EMBL" id="MQW08196.1"/>
    </source>
</evidence>
<keyword evidence="2" id="KW-0732">Signal</keyword>
<dbReference type="PANTHER" id="PTHR43019">
    <property type="entry name" value="SERINE ENDOPROTEASE DEGS"/>
    <property type="match status" value="1"/>
</dbReference>
<reference evidence="3" key="1">
    <citation type="journal article" date="2013" name="Genome Biol.">
        <title>Comparative genomics of the core and accessory genomes of 48 Sinorhizobium strains comprising five genospecies.</title>
        <authorList>
            <person name="Sugawara M."/>
            <person name="Epstein B."/>
            <person name="Badgley B.D."/>
            <person name="Unno T."/>
            <person name="Xu L."/>
            <person name="Reese J."/>
            <person name="Gyaneshwar P."/>
            <person name="Denny R."/>
            <person name="Mudge J."/>
            <person name="Bharti A.K."/>
            <person name="Farmer A.D."/>
            <person name="May G.D."/>
            <person name="Woodward J.E."/>
            <person name="Medigue C."/>
            <person name="Vallenet D."/>
            <person name="Lajus A."/>
            <person name="Rouy Z."/>
            <person name="Martinez-Vaz B."/>
            <person name="Tiffin P."/>
            <person name="Young N.D."/>
            <person name="Sadowsky M.J."/>
        </authorList>
    </citation>
    <scope>NUCLEOTIDE SEQUENCE</scope>
    <source>
        <strain evidence="3">M30</strain>
    </source>
</reference>
<sequence length="561" mass="57628">MNKTHLSVMFCTAVMFFVPLCIRAQAQVISNTSPIVLVRMMNINSEEDRTKGSGFILNKDGFIITARHVVADYDPTKERLLVSMRSVGASPVMADIIMCSNGVADICLIKVDPAAVEAASINSFFKLGCWALELGADIRAVGFPFGQPLVQNGGRITGLLTGSLTFPTDAQVVPGMSGGPVFLEDDVAVGIVRGGAPGTGNLTFVTPFSSAKDLFSAASSDCPSRQTANGPAPEPKPEPEPEPQPQPESVVPGPRLKFNNDRSVTLDDLPKEAFQVKTSVRSAGDIDRVFRQQPSLEFIGSSFRIESAGPVDEDLTLYLSSLKMTSSTMFIGNSNLKIVVNDLDIHASSIRAFPVDFISAPGGRGALESGARGEDGADGLSGGLLEIYVLGKKNGDLRVNFDGQNGGPGGQGGPGREGAPGEPGQSGSDSPFDCKRGPGDGGRGLRGTPGGEGGSGGMGGNGGNLRIYMLGSADITRKNVAFVSRGGLGGSGGSGGDGGPGGPGGPRGFQTNYCRGGSDGPRGESGASGKPGPAGDRGLDGTMSLESVQLHEIPLSGLALP</sequence>
<dbReference type="PANTHER" id="PTHR43019:SF23">
    <property type="entry name" value="PROTEASE DO-LIKE 5, CHLOROPLASTIC"/>
    <property type="match status" value="1"/>
</dbReference>